<proteinExistence type="predicted"/>
<dbReference type="AlphaFoldDB" id="A0A8H7F576"/>
<gene>
    <name evidence="5" type="ORF">Agabi119p4_3683</name>
</gene>
<dbReference type="InterPro" id="IPR000719">
    <property type="entry name" value="Prot_kinase_dom"/>
</dbReference>
<dbReference type="PROSITE" id="PS00108">
    <property type="entry name" value="PROTEIN_KINASE_ST"/>
    <property type="match status" value="1"/>
</dbReference>
<dbReference type="Gene3D" id="3.30.200.20">
    <property type="entry name" value="Phosphorylase Kinase, domain 1"/>
    <property type="match status" value="1"/>
</dbReference>
<feature type="region of interest" description="Disordered" evidence="3">
    <location>
        <begin position="851"/>
        <end position="870"/>
    </location>
</feature>
<dbReference type="Proteomes" id="UP000629468">
    <property type="component" value="Unassembled WGS sequence"/>
</dbReference>
<sequence length="931" mass="101843">MADHGHLSPPPPLFSPWPTSPLSDSSVSVRSSSSLGGLSSSSSLASTFSDFPPPPSAGPKTLAFLASPFSKFDMAESVSSDPTPPRSITADFFATPIRTPSPPRKAKAPSIFNAAHLSRIFPSRYTAYNDDESTGKHFVELDAPAGSSTLPLPSSTNPYRLPTPPPPSPTPPRHLSLPDDEQTPRPTHLEPAYTSSAVPEPPYVDPSPGCVITSNPPCISNPPNPTLTVTPPANNTTFAAAMELNSTTFEMLSQQSESSTSKTQLQLIRPLGQGAFSSVWLAHDKSLIPLTFQSKQSVRELRRKASIASLSGKWEGLYGSNNGSAISLSRKSSLGDKYGKPLERESSLRMRRLKARVRGTTPVGFGTRYVDERHGEMGIKELSPVSDSEHSALYSSPSISASTSTSSAPDLTSNNESACTLKKKRNSQKGRLVAVKLTPRKPAVVSTPGMTKREREGEEERTRVGFVREVEILKHISHPNITALLEHMSTSSHHILVLPYLPGGDLLGLVNNDIAWSKLGENVLRRIWCELCKAVGWMHGVGLVHRDIKLENILLTTHCFSRLTPSSPCPTLDSLPTPPTPLIKLSDFGLSRFVEVDERTGESELLWTRCGSEAYAAPELVMGTGSVRAQAAHMKRRVSCSSARGGGDSHDEEDNNDDVEATRTTRGFYDARETDAWACGVVLYALVGRRLPFGEGVGAFVGLPEEEEMFKKRIGGDGMFGLNKGGYWYGRRREGSDGMLERRQWLMRIARGEYEWPLGGMGAATTKTFSKEEENTPTMITTTTDDDDDELVGERLVQSKGTKRIVGRLLVRDPRKRARIMDLWDEDWMWGVGGGYAIGMNQVEWKERGRDEDEVYPYQQQQQQQQGDSEVDGLGIEFELGGGEEEADEGSLLCDNKEGEVEEEVEEVVDGEEGWLLDQEGIGSVARQEVV</sequence>
<organism evidence="5 6">
    <name type="scientific">Agaricus bisporus var. burnettii</name>
    <dbReference type="NCBI Taxonomy" id="192524"/>
    <lineage>
        <taxon>Eukaryota</taxon>
        <taxon>Fungi</taxon>
        <taxon>Dikarya</taxon>
        <taxon>Basidiomycota</taxon>
        <taxon>Agaricomycotina</taxon>
        <taxon>Agaricomycetes</taxon>
        <taxon>Agaricomycetidae</taxon>
        <taxon>Agaricales</taxon>
        <taxon>Agaricineae</taxon>
        <taxon>Agaricaceae</taxon>
        <taxon>Agaricus</taxon>
    </lineage>
</organism>
<feature type="compositionally biased region" description="Pro residues" evidence="3">
    <location>
        <begin position="161"/>
        <end position="172"/>
    </location>
</feature>
<comment type="caution">
    <text evidence="5">The sequence shown here is derived from an EMBL/GenBank/DDBJ whole genome shotgun (WGS) entry which is preliminary data.</text>
</comment>
<dbReference type="SMART" id="SM00220">
    <property type="entry name" value="S_TKc"/>
    <property type="match status" value="1"/>
</dbReference>
<keyword evidence="2" id="KW-0067">ATP-binding</keyword>
<feature type="compositionally biased region" description="Low complexity" evidence="3">
    <location>
        <begin position="20"/>
        <end position="50"/>
    </location>
</feature>
<protein>
    <recommendedName>
        <fullName evidence="4">Protein kinase domain-containing protein</fullName>
    </recommendedName>
</protein>
<dbReference type="PANTHER" id="PTHR24346:SF110">
    <property type="entry name" value="NON-SPECIFIC SERINE_THREONINE PROTEIN KINASE"/>
    <property type="match status" value="1"/>
</dbReference>
<dbReference type="SUPFAM" id="SSF56112">
    <property type="entry name" value="Protein kinase-like (PK-like)"/>
    <property type="match status" value="1"/>
</dbReference>
<dbReference type="PROSITE" id="PS50011">
    <property type="entry name" value="PROTEIN_KINASE_DOM"/>
    <property type="match status" value="1"/>
</dbReference>
<dbReference type="InterPro" id="IPR011009">
    <property type="entry name" value="Kinase-like_dom_sf"/>
</dbReference>
<feature type="region of interest" description="Disordered" evidence="3">
    <location>
        <begin position="1"/>
        <end position="52"/>
    </location>
</feature>
<evidence type="ECO:0000256" key="1">
    <source>
        <dbReference type="ARBA" id="ARBA00022741"/>
    </source>
</evidence>
<dbReference type="Gene3D" id="1.10.510.10">
    <property type="entry name" value="Transferase(Phosphotransferase) domain 1"/>
    <property type="match status" value="1"/>
</dbReference>
<evidence type="ECO:0000256" key="2">
    <source>
        <dbReference type="ARBA" id="ARBA00022840"/>
    </source>
</evidence>
<feature type="compositionally biased region" description="Acidic residues" evidence="3">
    <location>
        <begin position="650"/>
        <end position="659"/>
    </location>
</feature>
<accession>A0A8H7F576</accession>
<dbReference type="GO" id="GO:0005524">
    <property type="term" value="F:ATP binding"/>
    <property type="evidence" value="ECO:0007669"/>
    <property type="project" value="UniProtKB-KW"/>
</dbReference>
<feature type="region of interest" description="Disordered" evidence="3">
    <location>
        <begin position="75"/>
        <end position="109"/>
    </location>
</feature>
<dbReference type="GO" id="GO:0035556">
    <property type="term" value="P:intracellular signal transduction"/>
    <property type="evidence" value="ECO:0007669"/>
    <property type="project" value="TreeGrafter"/>
</dbReference>
<feature type="region of interest" description="Disordered" evidence="3">
    <location>
        <begin position="143"/>
        <end position="209"/>
    </location>
</feature>
<evidence type="ECO:0000313" key="5">
    <source>
        <dbReference type="EMBL" id="KAF7777611.1"/>
    </source>
</evidence>
<reference evidence="5 6" key="1">
    <citation type="journal article" name="Sci. Rep.">
        <title>Telomere-to-telomere assembled and centromere annotated genomes of the two main subspecies of the button mushroom Agaricus bisporus reveal especially polymorphic chromosome ends.</title>
        <authorList>
            <person name="Sonnenberg A.S.M."/>
            <person name="Sedaghat-Telgerd N."/>
            <person name="Lavrijssen B."/>
            <person name="Ohm R.A."/>
            <person name="Hendrickx P.M."/>
            <person name="Scholtmeijer K."/>
            <person name="Baars J.J.P."/>
            <person name="van Peer A."/>
        </authorList>
    </citation>
    <scope>NUCLEOTIDE SEQUENCE [LARGE SCALE GENOMIC DNA]</scope>
    <source>
        <strain evidence="5 6">H119_p4</strain>
    </source>
</reference>
<feature type="domain" description="Protein kinase" evidence="4">
    <location>
        <begin position="265"/>
        <end position="829"/>
    </location>
</feature>
<name>A0A8H7F576_AGABI</name>
<feature type="compositionally biased region" description="Pro residues" evidence="3">
    <location>
        <begin position="8"/>
        <end position="19"/>
    </location>
</feature>
<feature type="compositionally biased region" description="Low complexity" evidence="3">
    <location>
        <begin position="147"/>
        <end position="160"/>
    </location>
</feature>
<dbReference type="InterPro" id="IPR008271">
    <property type="entry name" value="Ser/Thr_kinase_AS"/>
</dbReference>
<dbReference type="EMBL" id="JABXXO010000005">
    <property type="protein sequence ID" value="KAF7777611.1"/>
    <property type="molecule type" value="Genomic_DNA"/>
</dbReference>
<dbReference type="PANTHER" id="PTHR24346">
    <property type="entry name" value="MAP/MICROTUBULE AFFINITY-REGULATING KINASE"/>
    <property type="match status" value="1"/>
</dbReference>
<feature type="compositionally biased region" description="Low complexity" evidence="3">
    <location>
        <begin position="391"/>
        <end position="413"/>
    </location>
</feature>
<feature type="region of interest" description="Disordered" evidence="3">
    <location>
        <begin position="382"/>
        <end position="416"/>
    </location>
</feature>
<dbReference type="GO" id="GO:0004674">
    <property type="term" value="F:protein serine/threonine kinase activity"/>
    <property type="evidence" value="ECO:0007669"/>
    <property type="project" value="TreeGrafter"/>
</dbReference>
<dbReference type="Pfam" id="PF00069">
    <property type="entry name" value="Pkinase"/>
    <property type="match status" value="1"/>
</dbReference>
<evidence type="ECO:0000256" key="3">
    <source>
        <dbReference type="SAM" id="MobiDB-lite"/>
    </source>
</evidence>
<feature type="region of interest" description="Disordered" evidence="3">
    <location>
        <begin position="640"/>
        <end position="659"/>
    </location>
</feature>
<dbReference type="GO" id="GO:0005737">
    <property type="term" value="C:cytoplasm"/>
    <property type="evidence" value="ECO:0007669"/>
    <property type="project" value="TreeGrafter"/>
</dbReference>
<keyword evidence="1" id="KW-0547">Nucleotide-binding</keyword>
<evidence type="ECO:0000259" key="4">
    <source>
        <dbReference type="PROSITE" id="PS50011"/>
    </source>
</evidence>
<evidence type="ECO:0000313" key="6">
    <source>
        <dbReference type="Proteomes" id="UP000629468"/>
    </source>
</evidence>